<proteinExistence type="inferred from homology"/>
<evidence type="ECO:0000256" key="3">
    <source>
        <dbReference type="ARBA" id="ARBA00022679"/>
    </source>
</evidence>
<feature type="transmembrane region" description="Helical" evidence="7">
    <location>
        <begin position="39"/>
        <end position="60"/>
    </location>
</feature>
<comment type="similarity">
    <text evidence="2">Belongs to the bacterial sugar transferase family.</text>
</comment>
<evidence type="ECO:0000313" key="10">
    <source>
        <dbReference type="Proteomes" id="UP000035036"/>
    </source>
</evidence>
<gene>
    <name evidence="9" type="ORF">GSUB_07905</name>
</gene>
<dbReference type="HOGENOM" id="CLU_024920_0_0_7"/>
<evidence type="ECO:0000256" key="6">
    <source>
        <dbReference type="ARBA" id="ARBA00023136"/>
    </source>
</evidence>
<dbReference type="Pfam" id="PF02397">
    <property type="entry name" value="Bac_transf"/>
    <property type="match status" value="1"/>
</dbReference>
<dbReference type="AlphaFoldDB" id="A0A0B5FPB2"/>
<evidence type="ECO:0000256" key="4">
    <source>
        <dbReference type="ARBA" id="ARBA00022692"/>
    </source>
</evidence>
<keyword evidence="4 7" id="KW-0812">Transmembrane</keyword>
<dbReference type="PANTHER" id="PTHR30576">
    <property type="entry name" value="COLANIC BIOSYNTHESIS UDP-GLUCOSE LIPID CARRIER TRANSFERASE"/>
    <property type="match status" value="1"/>
</dbReference>
<keyword evidence="5 7" id="KW-1133">Transmembrane helix</keyword>
<dbReference type="Proteomes" id="UP000035036">
    <property type="component" value="Chromosome"/>
</dbReference>
<dbReference type="KEGG" id="gsb:GSUB_07905"/>
<dbReference type="GO" id="GO:0016020">
    <property type="term" value="C:membrane"/>
    <property type="evidence" value="ECO:0007669"/>
    <property type="project" value="UniProtKB-SubCell"/>
</dbReference>
<evidence type="ECO:0000256" key="5">
    <source>
        <dbReference type="ARBA" id="ARBA00022989"/>
    </source>
</evidence>
<dbReference type="PANTHER" id="PTHR30576:SF21">
    <property type="entry name" value="UDP-GLUCOSE:UNDECAPRENYL-PHOSPHATE GLUCOSE-1-PHOSPHATE TRANSFERASE"/>
    <property type="match status" value="1"/>
</dbReference>
<keyword evidence="10" id="KW-1185">Reference proteome</keyword>
<dbReference type="GO" id="GO:0089702">
    <property type="term" value="F:undecaprenyl-phosphate glucose phosphotransferase activity"/>
    <property type="evidence" value="ECO:0007669"/>
    <property type="project" value="TreeGrafter"/>
</dbReference>
<evidence type="ECO:0000256" key="2">
    <source>
        <dbReference type="ARBA" id="ARBA00006464"/>
    </source>
</evidence>
<keyword evidence="3" id="KW-0808">Transferase</keyword>
<dbReference type="NCBIfam" id="TIGR03013">
    <property type="entry name" value="EpsB_2"/>
    <property type="match status" value="1"/>
</dbReference>
<feature type="transmembrane region" description="Helical" evidence="7">
    <location>
        <begin position="99"/>
        <end position="118"/>
    </location>
</feature>
<comment type="subcellular location">
    <subcellularLocation>
        <location evidence="1">Membrane</location>
        <topology evidence="1">Multi-pass membrane protein</topology>
    </subcellularLocation>
</comment>
<dbReference type="NCBIfam" id="TIGR03025">
    <property type="entry name" value="EPS_sugtrans"/>
    <property type="match status" value="1"/>
</dbReference>
<feature type="transmembrane region" description="Helical" evidence="7">
    <location>
        <begin position="72"/>
        <end position="93"/>
    </location>
</feature>
<dbReference type="STRING" id="483547.GSUB_07905"/>
<protein>
    <recommendedName>
        <fullName evidence="8">Bacterial sugar transferase domain-containing protein</fullName>
    </recommendedName>
</protein>
<dbReference type="InterPro" id="IPR017464">
    <property type="entry name" value="Sugar_tfrase_EpsB_2"/>
</dbReference>
<evidence type="ECO:0000256" key="7">
    <source>
        <dbReference type="SAM" id="Phobius"/>
    </source>
</evidence>
<sequence length="451" mass="50459">MRKPLIILLSGDFLLACLSLALGILVRFGTLTGSEASEIGGWQLAFFAAVLLFSGFFVELYSASSDYRKTELTVRVFIGLCLAFLILSASYYIFPSLLIGRGVLLSALVIFGIGQIVWHSASPMLNVVPGFAQKVVILGNGALGKQIEDLIPRERNNFVFAGYIKAAAEGPMGPDKNVVGTMDNIFETVSRIKPNKIIVSLAERRGVLPVKEILKCKLSGIEVIDALNFYERLTGKLLVENINPSWFIFSSGFRVTRFMCFYKRVLDVALSLTGIILASPLMPLIALAVRLDSPGPVFFKQERVGKGEQAFTLIKFRTMRNDAEKNGAVWACKNDPRVTRVGHILRKTRLDEIPQLFNVLRGDMSFVGPRPERPEFVETLKEKIPYYSKRHFVKPGVTGWAQVRYPYGASVEDSLEKLRYDLYYIKNFSVFLDILIIFETIKVVLFGRGAR</sequence>
<dbReference type="RefSeq" id="WP_040200118.1">
    <property type="nucleotide sequence ID" value="NZ_CP010311.1"/>
</dbReference>
<reference evidence="9 10" key="1">
    <citation type="journal article" date="2015" name="Genome Announc.">
        <title>Genomes of Geoalkalibacter ferrihydriticus Z-0531T and Geoalkalibacter subterraneus Red1T, Two Haloalkaliphilic Metal-Reducing Deltaproteobacteria.</title>
        <authorList>
            <person name="Badalamenti J.P."/>
            <person name="Krajmalnik-Brown R."/>
            <person name="Torres C.I."/>
            <person name="Bond D.R."/>
        </authorList>
    </citation>
    <scope>NUCLEOTIDE SEQUENCE [LARGE SCALE GENOMIC DNA]</scope>
    <source>
        <strain evidence="9 10">Red1</strain>
    </source>
</reference>
<accession>A0A0B5FPB2</accession>
<dbReference type="InterPro" id="IPR003362">
    <property type="entry name" value="Bact_transf"/>
</dbReference>
<dbReference type="OrthoDB" id="9808602at2"/>
<name>A0A0B5FPB2_9BACT</name>
<feature type="transmembrane region" description="Helical" evidence="7">
    <location>
        <begin position="265"/>
        <end position="289"/>
    </location>
</feature>
<organism evidence="9 10">
    <name type="scientific">Geoalkalibacter subterraneus</name>
    <dbReference type="NCBI Taxonomy" id="483547"/>
    <lineage>
        <taxon>Bacteria</taxon>
        <taxon>Pseudomonadati</taxon>
        <taxon>Thermodesulfobacteriota</taxon>
        <taxon>Desulfuromonadia</taxon>
        <taxon>Desulfuromonadales</taxon>
        <taxon>Geoalkalibacteraceae</taxon>
        <taxon>Geoalkalibacter</taxon>
    </lineage>
</organism>
<evidence type="ECO:0000259" key="8">
    <source>
        <dbReference type="Pfam" id="PF02397"/>
    </source>
</evidence>
<evidence type="ECO:0000313" key="9">
    <source>
        <dbReference type="EMBL" id="AJF06484.1"/>
    </source>
</evidence>
<feature type="domain" description="Bacterial sugar transferase" evidence="8">
    <location>
        <begin position="263"/>
        <end position="445"/>
    </location>
</feature>
<dbReference type="InterPro" id="IPR017475">
    <property type="entry name" value="EPS_sugar_tfrase"/>
</dbReference>
<dbReference type="EMBL" id="CP010311">
    <property type="protein sequence ID" value="AJF06484.1"/>
    <property type="molecule type" value="Genomic_DNA"/>
</dbReference>
<dbReference type="GO" id="GO:0009242">
    <property type="term" value="P:colanic acid biosynthetic process"/>
    <property type="evidence" value="ECO:0007669"/>
    <property type="project" value="TreeGrafter"/>
</dbReference>
<evidence type="ECO:0000256" key="1">
    <source>
        <dbReference type="ARBA" id="ARBA00004141"/>
    </source>
</evidence>
<keyword evidence="6 7" id="KW-0472">Membrane</keyword>